<reference evidence="3" key="1">
    <citation type="journal article" date="2020" name="Stud. Mycol.">
        <title>101 Dothideomycetes genomes: a test case for predicting lifestyles and emergence of pathogens.</title>
        <authorList>
            <person name="Haridas S."/>
            <person name="Albert R."/>
            <person name="Binder M."/>
            <person name="Bloem J."/>
            <person name="Labutti K."/>
            <person name="Salamov A."/>
            <person name="Andreopoulos B."/>
            <person name="Baker S."/>
            <person name="Barry K."/>
            <person name="Bills G."/>
            <person name="Bluhm B."/>
            <person name="Cannon C."/>
            <person name="Castanera R."/>
            <person name="Culley D."/>
            <person name="Daum C."/>
            <person name="Ezra D."/>
            <person name="Gonzalez J."/>
            <person name="Henrissat B."/>
            <person name="Kuo A."/>
            <person name="Liang C."/>
            <person name="Lipzen A."/>
            <person name="Lutzoni F."/>
            <person name="Magnuson J."/>
            <person name="Mondo S."/>
            <person name="Nolan M."/>
            <person name="Ohm R."/>
            <person name="Pangilinan J."/>
            <person name="Park H.-J."/>
            <person name="Ramirez L."/>
            <person name="Alfaro M."/>
            <person name="Sun H."/>
            <person name="Tritt A."/>
            <person name="Yoshinaga Y."/>
            <person name="Zwiers L.-H."/>
            <person name="Turgeon B."/>
            <person name="Goodwin S."/>
            <person name="Spatafora J."/>
            <person name="Crous P."/>
            <person name="Grigoriev I."/>
        </authorList>
    </citation>
    <scope>NUCLEOTIDE SEQUENCE</scope>
    <source>
        <strain evidence="3">CBS 116005</strain>
    </source>
</reference>
<evidence type="ECO:0000313" key="4">
    <source>
        <dbReference type="Proteomes" id="UP000799436"/>
    </source>
</evidence>
<keyword evidence="2" id="KW-0472">Membrane</keyword>
<dbReference type="AlphaFoldDB" id="A0A6G1L0P9"/>
<feature type="transmembrane region" description="Helical" evidence="2">
    <location>
        <begin position="39"/>
        <end position="58"/>
    </location>
</feature>
<keyword evidence="2" id="KW-0812">Transmembrane</keyword>
<organism evidence="3 4">
    <name type="scientific">Teratosphaeria nubilosa</name>
    <dbReference type="NCBI Taxonomy" id="161662"/>
    <lineage>
        <taxon>Eukaryota</taxon>
        <taxon>Fungi</taxon>
        <taxon>Dikarya</taxon>
        <taxon>Ascomycota</taxon>
        <taxon>Pezizomycotina</taxon>
        <taxon>Dothideomycetes</taxon>
        <taxon>Dothideomycetidae</taxon>
        <taxon>Mycosphaerellales</taxon>
        <taxon>Teratosphaeriaceae</taxon>
        <taxon>Teratosphaeria</taxon>
    </lineage>
</organism>
<gene>
    <name evidence="3" type="ORF">EJ03DRAFT_196252</name>
</gene>
<feature type="region of interest" description="Disordered" evidence="1">
    <location>
        <begin position="64"/>
        <end position="87"/>
    </location>
</feature>
<dbReference type="Proteomes" id="UP000799436">
    <property type="component" value="Unassembled WGS sequence"/>
</dbReference>
<proteinExistence type="predicted"/>
<name>A0A6G1L0P9_9PEZI</name>
<sequence length="87" mass="9496">MTVDHVLVGRVYGQPPCSSCPSHHNVLARSFHQKHVGMFLTKLFAIATTASLASGLAMHQERAKTVHRSLGNPNKPEMANGELFCRA</sequence>
<protein>
    <submittedName>
        <fullName evidence="3">Uncharacterized protein</fullName>
    </submittedName>
</protein>
<accession>A0A6G1L0P9</accession>
<dbReference type="EMBL" id="ML995883">
    <property type="protein sequence ID" value="KAF2765814.1"/>
    <property type="molecule type" value="Genomic_DNA"/>
</dbReference>
<keyword evidence="4" id="KW-1185">Reference proteome</keyword>
<evidence type="ECO:0000313" key="3">
    <source>
        <dbReference type="EMBL" id="KAF2765814.1"/>
    </source>
</evidence>
<evidence type="ECO:0000256" key="2">
    <source>
        <dbReference type="SAM" id="Phobius"/>
    </source>
</evidence>
<keyword evidence="2" id="KW-1133">Transmembrane helix</keyword>
<evidence type="ECO:0000256" key="1">
    <source>
        <dbReference type="SAM" id="MobiDB-lite"/>
    </source>
</evidence>